<name>A0A4P8XV55_9FIRM</name>
<dbReference type="KEGG" id="ruj:E5Z56_03890"/>
<organism evidence="3 4">
    <name type="scientific">Ruminococcus bovis</name>
    <dbReference type="NCBI Taxonomy" id="2564099"/>
    <lineage>
        <taxon>Bacteria</taxon>
        <taxon>Bacillati</taxon>
        <taxon>Bacillota</taxon>
        <taxon>Clostridia</taxon>
        <taxon>Eubacteriales</taxon>
        <taxon>Oscillospiraceae</taxon>
        <taxon>Ruminococcus</taxon>
    </lineage>
</organism>
<keyword evidence="2" id="KW-0732">Signal</keyword>
<reference evidence="3 4" key="1">
    <citation type="submission" date="2019-04" db="EMBL/GenBank/DDBJ databases">
        <authorList>
            <person name="Embree M."/>
            <person name="Gaffney J.R."/>
        </authorList>
    </citation>
    <scope>NUCLEOTIDE SEQUENCE [LARGE SCALE GENOMIC DNA]</scope>
    <source>
        <strain evidence="3 4">JE7A12</strain>
    </source>
</reference>
<feature type="compositionally biased region" description="Low complexity" evidence="1">
    <location>
        <begin position="27"/>
        <end position="44"/>
    </location>
</feature>
<gene>
    <name evidence="3" type="ORF">E5Z56_03890</name>
</gene>
<dbReference type="AlphaFoldDB" id="A0A4P8XV55"/>
<sequence>MKKIIVLLLVTCMVLFVGCSENKNTETKSTTTKPTETTTKPTVKTSLTKEEKETIKLNKKNFQSNKEMDVCADMIYYYLYVDGMEEDVIVNHYDKELPTVSTKNIKVTTYKLSDSNKKYHNYLIANLHNNGKENLIVRMYVEFLDSNGEIMGSDLQTVKTLSSKSDYPLRFTGKYKFENFRYTLKEYNTDGINVGKLIESKITKNKNVISLKATNKSDGCDVIYTTVAVMLFDNGRLVDFLDGAIGEDHFSGMDYGLQLTENNSATKIFYSSKKYDTAKVYFDGYAQYMGNVS</sequence>
<feature type="region of interest" description="Disordered" evidence="1">
    <location>
        <begin position="24"/>
        <end position="44"/>
    </location>
</feature>
<evidence type="ECO:0000256" key="1">
    <source>
        <dbReference type="SAM" id="MobiDB-lite"/>
    </source>
</evidence>
<evidence type="ECO:0000313" key="4">
    <source>
        <dbReference type="Proteomes" id="UP000301475"/>
    </source>
</evidence>
<dbReference type="PROSITE" id="PS51257">
    <property type="entry name" value="PROKAR_LIPOPROTEIN"/>
    <property type="match status" value="1"/>
</dbReference>
<dbReference type="EMBL" id="CP039381">
    <property type="protein sequence ID" value="QCT06552.1"/>
    <property type="molecule type" value="Genomic_DNA"/>
</dbReference>
<keyword evidence="4" id="KW-1185">Reference proteome</keyword>
<evidence type="ECO:0000256" key="2">
    <source>
        <dbReference type="SAM" id="SignalP"/>
    </source>
</evidence>
<dbReference type="RefSeq" id="WP_138156614.1">
    <property type="nucleotide sequence ID" value="NZ_CP039381.1"/>
</dbReference>
<evidence type="ECO:0008006" key="5">
    <source>
        <dbReference type="Google" id="ProtNLM"/>
    </source>
</evidence>
<dbReference type="Proteomes" id="UP000301475">
    <property type="component" value="Chromosome"/>
</dbReference>
<accession>A0A4P8XV55</accession>
<feature type="signal peptide" evidence="2">
    <location>
        <begin position="1"/>
        <end position="22"/>
    </location>
</feature>
<feature type="chain" id="PRO_5020699664" description="Lipoprotein" evidence="2">
    <location>
        <begin position="23"/>
        <end position="293"/>
    </location>
</feature>
<protein>
    <recommendedName>
        <fullName evidence="5">Lipoprotein</fullName>
    </recommendedName>
</protein>
<evidence type="ECO:0000313" key="3">
    <source>
        <dbReference type="EMBL" id="QCT06552.1"/>
    </source>
</evidence>
<proteinExistence type="predicted"/>